<dbReference type="Pfam" id="PF17919">
    <property type="entry name" value="RT_RNaseH_2"/>
    <property type="match status" value="1"/>
</dbReference>
<dbReference type="Gene3D" id="3.10.20.370">
    <property type="match status" value="1"/>
</dbReference>
<dbReference type="InterPro" id="IPR043128">
    <property type="entry name" value="Rev_trsase/Diguanyl_cyclase"/>
</dbReference>
<sequence>MDLSKVECIQSLPTPGTIKELRGFLGLTGYYRRFIKGYGVICKPLTQLLKKEGFVWSHNAQIAFEDLKRAMTTALVLKMPNFDLPFVIETDAYGVGIRAVLMQQGHPIAFLSKALSPQNLGMSVYEKELMALVLAVTK</sequence>
<dbReference type="Proteomes" id="UP001652660">
    <property type="component" value="Chromosome 7e"/>
</dbReference>
<evidence type="ECO:0000313" key="2">
    <source>
        <dbReference type="Proteomes" id="UP001652660"/>
    </source>
</evidence>
<gene>
    <name evidence="3" type="primary">LOC140011311</name>
</gene>
<dbReference type="InterPro" id="IPR043502">
    <property type="entry name" value="DNA/RNA_pol_sf"/>
</dbReference>
<organism evidence="2 3">
    <name type="scientific">Coffea arabica</name>
    <name type="common">Arabian coffee</name>
    <dbReference type="NCBI Taxonomy" id="13443"/>
    <lineage>
        <taxon>Eukaryota</taxon>
        <taxon>Viridiplantae</taxon>
        <taxon>Streptophyta</taxon>
        <taxon>Embryophyta</taxon>
        <taxon>Tracheophyta</taxon>
        <taxon>Spermatophyta</taxon>
        <taxon>Magnoliopsida</taxon>
        <taxon>eudicotyledons</taxon>
        <taxon>Gunneridae</taxon>
        <taxon>Pentapetalae</taxon>
        <taxon>asterids</taxon>
        <taxon>lamiids</taxon>
        <taxon>Gentianales</taxon>
        <taxon>Rubiaceae</taxon>
        <taxon>Ixoroideae</taxon>
        <taxon>Gardenieae complex</taxon>
        <taxon>Bertiereae - Coffeeae clade</taxon>
        <taxon>Coffeeae</taxon>
        <taxon>Coffea</taxon>
    </lineage>
</organism>
<proteinExistence type="predicted"/>
<dbReference type="GeneID" id="140011311"/>
<keyword evidence="2" id="KW-1185">Reference proteome</keyword>
<dbReference type="SUPFAM" id="SSF56672">
    <property type="entry name" value="DNA/RNA polymerases"/>
    <property type="match status" value="1"/>
</dbReference>
<name>A0ABM4V9J5_COFAR</name>
<reference evidence="3" key="1">
    <citation type="submission" date="2025-08" db="UniProtKB">
        <authorList>
            <consortium name="RefSeq"/>
        </authorList>
    </citation>
    <scope>IDENTIFICATION</scope>
    <source>
        <tissue evidence="3">Leaves</tissue>
    </source>
</reference>
<evidence type="ECO:0000313" key="3">
    <source>
        <dbReference type="RefSeq" id="XP_071916202.1"/>
    </source>
</evidence>
<dbReference type="InterPro" id="IPR041577">
    <property type="entry name" value="RT_RNaseH_2"/>
</dbReference>
<dbReference type="InterPro" id="IPR051320">
    <property type="entry name" value="Viral_Replic_Matur_Polypro"/>
</dbReference>
<dbReference type="PANTHER" id="PTHR33064">
    <property type="entry name" value="POL PROTEIN"/>
    <property type="match status" value="1"/>
</dbReference>
<dbReference type="RefSeq" id="XP_071916202.1">
    <property type="nucleotide sequence ID" value="XM_072060101.1"/>
</dbReference>
<dbReference type="PANTHER" id="PTHR33064:SF40">
    <property type="entry name" value="REVERSE TRANSCRIPTASE_RETROTRANSPOSON-DERIVED PROTEIN RNASE H-LIKE DOMAIN-CONTAINING PROTEIN"/>
    <property type="match status" value="1"/>
</dbReference>
<evidence type="ECO:0000259" key="1">
    <source>
        <dbReference type="Pfam" id="PF17919"/>
    </source>
</evidence>
<protein>
    <submittedName>
        <fullName evidence="3">Uncharacterized mitochondrial protein AtMg00860-like</fullName>
    </submittedName>
</protein>
<accession>A0ABM4V9J5</accession>
<feature type="domain" description="Reverse transcriptase/retrotransposon-derived protein RNase H-like" evidence="1">
    <location>
        <begin position="56"/>
        <end position="138"/>
    </location>
</feature>
<dbReference type="Gene3D" id="3.30.70.270">
    <property type="match status" value="1"/>
</dbReference>